<gene>
    <name evidence="6" type="ORF">AB0887_02710</name>
</gene>
<dbReference type="SUPFAM" id="SSF53901">
    <property type="entry name" value="Thiolase-like"/>
    <property type="match status" value="1"/>
</dbReference>
<dbReference type="RefSeq" id="WP_359776596.1">
    <property type="nucleotide sequence ID" value="NZ_JBEYRR010000003.1"/>
</dbReference>
<dbReference type="PANTHER" id="PTHR34069:SF2">
    <property type="entry name" value="BETA-KETOACYL-[ACYL-CARRIER-PROTEIN] SYNTHASE III"/>
    <property type="match status" value="1"/>
</dbReference>
<dbReference type="Proteomes" id="UP001553843">
    <property type="component" value="Unassembled WGS sequence"/>
</dbReference>
<evidence type="ECO:0000313" key="7">
    <source>
        <dbReference type="Proteomes" id="UP001553843"/>
    </source>
</evidence>
<dbReference type="CDD" id="cd00830">
    <property type="entry name" value="KAS_III"/>
    <property type="match status" value="1"/>
</dbReference>
<evidence type="ECO:0000256" key="3">
    <source>
        <dbReference type="ARBA" id="ARBA00023315"/>
    </source>
</evidence>
<dbReference type="InterPro" id="IPR013747">
    <property type="entry name" value="ACP_syn_III_C"/>
</dbReference>
<sequence>MQTGILSMGGHVPDEVVDNTRIAQWTGASAAWVEDRTGVLERRYCAPGTTTSELARRAAAEALGDLRQARQDLHHMVVATSTPDQPQPSTAAILQDHLGLAGVAAFDINAVCSGFLYGLAVSHSLLARTPERTALVVGADIYSTLMDRTDRRTVSLFGDGAGAVLLGPVPDGFGVRAVHLVADGSRREYVEVVAGGTRRPADAAAREDGAHYFRMRGREVREYALRTFPKVISEVLAEAGLRMEDIGRFVFHQANTRLIEACAEELGIDRQLVPLTAPFLGNTAAASIPLTLRHEHARRPFQRGEHVLLAAVGGGMTAGAAIVTWY</sequence>
<evidence type="ECO:0000259" key="5">
    <source>
        <dbReference type="Pfam" id="PF08545"/>
    </source>
</evidence>
<comment type="caution">
    <text evidence="6">The sequence shown here is derived from an EMBL/GenBank/DDBJ whole genome shotgun (WGS) entry which is preliminary data.</text>
</comment>
<dbReference type="Pfam" id="PF08541">
    <property type="entry name" value="ACP_syn_III_C"/>
    <property type="match status" value="1"/>
</dbReference>
<protein>
    <submittedName>
        <fullName evidence="6">Ketoacyl-ACP synthase III</fullName>
    </submittedName>
</protein>
<dbReference type="InterPro" id="IPR016039">
    <property type="entry name" value="Thiolase-like"/>
</dbReference>
<keyword evidence="1" id="KW-0963">Cytoplasm</keyword>
<dbReference type="Gene3D" id="3.40.47.10">
    <property type="match status" value="1"/>
</dbReference>
<name>A0ABV3LPH0_9ACTN</name>
<dbReference type="PANTHER" id="PTHR34069">
    <property type="entry name" value="3-OXOACYL-[ACYL-CARRIER-PROTEIN] SYNTHASE 3"/>
    <property type="match status" value="1"/>
</dbReference>
<evidence type="ECO:0000313" key="6">
    <source>
        <dbReference type="EMBL" id="MEW2360874.1"/>
    </source>
</evidence>
<dbReference type="Pfam" id="PF08545">
    <property type="entry name" value="ACP_syn_III"/>
    <property type="match status" value="1"/>
</dbReference>
<feature type="domain" description="Beta-ketoacyl-[acyl-carrier-protein] synthase III N-terminal" evidence="5">
    <location>
        <begin position="106"/>
        <end position="184"/>
    </location>
</feature>
<accession>A0ABV3LPH0</accession>
<dbReference type="InterPro" id="IPR013751">
    <property type="entry name" value="ACP_syn_III_N"/>
</dbReference>
<organism evidence="6 7">
    <name type="scientific">Streptomyces huasconensis</name>
    <dbReference type="NCBI Taxonomy" id="1854574"/>
    <lineage>
        <taxon>Bacteria</taxon>
        <taxon>Bacillati</taxon>
        <taxon>Actinomycetota</taxon>
        <taxon>Actinomycetes</taxon>
        <taxon>Kitasatosporales</taxon>
        <taxon>Streptomycetaceae</taxon>
        <taxon>Streptomyces</taxon>
    </lineage>
</organism>
<keyword evidence="3" id="KW-0012">Acyltransferase</keyword>
<keyword evidence="7" id="KW-1185">Reference proteome</keyword>
<feature type="domain" description="Beta-ketoacyl-[acyl-carrier-protein] synthase III C-terminal" evidence="4">
    <location>
        <begin position="236"/>
        <end position="325"/>
    </location>
</feature>
<dbReference type="EMBL" id="JBEYRS010000001">
    <property type="protein sequence ID" value="MEW2360874.1"/>
    <property type="molecule type" value="Genomic_DNA"/>
</dbReference>
<evidence type="ECO:0000256" key="1">
    <source>
        <dbReference type="ARBA" id="ARBA00022490"/>
    </source>
</evidence>
<keyword evidence="2" id="KW-0808">Transferase</keyword>
<evidence type="ECO:0000259" key="4">
    <source>
        <dbReference type="Pfam" id="PF08541"/>
    </source>
</evidence>
<proteinExistence type="predicted"/>
<reference evidence="6 7" key="1">
    <citation type="submission" date="2024-06" db="EMBL/GenBank/DDBJ databases">
        <title>The Natural Products Discovery Center: Release of the First 8490 Sequenced Strains for Exploring Actinobacteria Biosynthetic Diversity.</title>
        <authorList>
            <person name="Kalkreuter E."/>
            <person name="Kautsar S.A."/>
            <person name="Yang D."/>
            <person name="Bader C.D."/>
            <person name="Teijaro C.N."/>
            <person name="Fluegel L."/>
            <person name="Davis C.M."/>
            <person name="Simpson J.R."/>
            <person name="Lauterbach L."/>
            <person name="Steele A.D."/>
            <person name="Gui C."/>
            <person name="Meng S."/>
            <person name="Li G."/>
            <person name="Viehrig K."/>
            <person name="Ye F."/>
            <person name="Su P."/>
            <person name="Kiefer A.F."/>
            <person name="Nichols A."/>
            <person name="Cepeda A.J."/>
            <person name="Yan W."/>
            <person name="Fan B."/>
            <person name="Jiang Y."/>
            <person name="Adhikari A."/>
            <person name="Zheng C.-J."/>
            <person name="Schuster L."/>
            <person name="Cowan T.M."/>
            <person name="Smanski M.J."/>
            <person name="Chevrette M.G."/>
            <person name="De Carvalho L.P.S."/>
            <person name="Shen B."/>
        </authorList>
    </citation>
    <scope>NUCLEOTIDE SEQUENCE [LARGE SCALE GENOMIC DNA]</scope>
    <source>
        <strain evidence="6 7">NPDC047833</strain>
    </source>
</reference>
<evidence type="ECO:0000256" key="2">
    <source>
        <dbReference type="ARBA" id="ARBA00022679"/>
    </source>
</evidence>
<dbReference type="NCBIfam" id="NF006829">
    <property type="entry name" value="PRK09352.1"/>
    <property type="match status" value="1"/>
</dbReference>